<evidence type="ECO:0000313" key="8">
    <source>
        <dbReference type="EMBL" id="MDN3610767.1"/>
    </source>
</evidence>
<dbReference type="EC" id="2.7.13.3" evidence="2"/>
<dbReference type="SUPFAM" id="SSF47384">
    <property type="entry name" value="Homodimeric domain of signal transducing histidine kinase"/>
    <property type="match status" value="1"/>
</dbReference>
<accession>A0ABT8BVF6</accession>
<dbReference type="InterPro" id="IPR003594">
    <property type="entry name" value="HATPase_dom"/>
</dbReference>
<dbReference type="PANTHER" id="PTHR43065">
    <property type="entry name" value="SENSOR HISTIDINE KINASE"/>
    <property type="match status" value="1"/>
</dbReference>
<comment type="caution">
    <text evidence="8">The sequence shown here is derived from an EMBL/GenBank/DDBJ whole genome shotgun (WGS) entry which is preliminary data.</text>
</comment>
<dbReference type="GO" id="GO:0005524">
    <property type="term" value="F:ATP binding"/>
    <property type="evidence" value="ECO:0007669"/>
    <property type="project" value="UniProtKB-KW"/>
</dbReference>
<dbReference type="InterPro" id="IPR036890">
    <property type="entry name" value="HATPase_C_sf"/>
</dbReference>
<reference evidence="9" key="1">
    <citation type="journal article" date="2019" name="Int. J. Syst. Evol. Microbiol.">
        <title>The Global Catalogue of Microorganisms (GCM) 10K type strain sequencing project: providing services to taxonomists for standard genome sequencing and annotation.</title>
        <authorList>
            <consortium name="The Broad Institute Genomics Platform"/>
            <consortium name="The Broad Institute Genome Sequencing Center for Infectious Disease"/>
            <person name="Wu L."/>
            <person name="Ma J."/>
        </authorList>
    </citation>
    <scope>NUCLEOTIDE SEQUENCE [LARGE SCALE GENOMIC DNA]</scope>
    <source>
        <strain evidence="9">CECT 7398</strain>
    </source>
</reference>
<dbReference type="PANTHER" id="PTHR43065:SF42">
    <property type="entry name" value="TWO-COMPONENT SENSOR PPRA"/>
    <property type="match status" value="1"/>
</dbReference>
<dbReference type="SUPFAM" id="SSF55874">
    <property type="entry name" value="ATPase domain of HSP90 chaperone/DNA topoisomerase II/histidine kinase"/>
    <property type="match status" value="1"/>
</dbReference>
<dbReference type="EMBL" id="JAUFQC010000001">
    <property type="protein sequence ID" value="MDN3610767.1"/>
    <property type="molecule type" value="Genomic_DNA"/>
</dbReference>
<evidence type="ECO:0000313" key="9">
    <source>
        <dbReference type="Proteomes" id="UP001238540"/>
    </source>
</evidence>
<keyword evidence="5" id="KW-1133">Transmembrane helix</keyword>
<dbReference type="Pfam" id="PF13426">
    <property type="entry name" value="PAS_9"/>
    <property type="match status" value="1"/>
</dbReference>
<evidence type="ECO:0000259" key="6">
    <source>
        <dbReference type="PROSITE" id="PS50109"/>
    </source>
</evidence>
<evidence type="ECO:0000256" key="2">
    <source>
        <dbReference type="ARBA" id="ARBA00012438"/>
    </source>
</evidence>
<evidence type="ECO:0000256" key="1">
    <source>
        <dbReference type="ARBA" id="ARBA00000085"/>
    </source>
</evidence>
<keyword evidence="8" id="KW-0067">ATP-binding</keyword>
<protein>
    <recommendedName>
        <fullName evidence="2">histidine kinase</fullName>
        <ecNumber evidence="2">2.7.13.3</ecNumber>
    </recommendedName>
</protein>
<dbReference type="InterPro" id="IPR035965">
    <property type="entry name" value="PAS-like_dom_sf"/>
</dbReference>
<dbReference type="InterPro" id="IPR036097">
    <property type="entry name" value="HisK_dim/P_sf"/>
</dbReference>
<keyword evidence="5" id="KW-0472">Membrane</keyword>
<dbReference type="Proteomes" id="UP001238540">
    <property type="component" value="Unassembled WGS sequence"/>
</dbReference>
<dbReference type="PROSITE" id="PS50113">
    <property type="entry name" value="PAC"/>
    <property type="match status" value="1"/>
</dbReference>
<comment type="catalytic activity">
    <reaction evidence="1">
        <text>ATP + protein L-histidine = ADP + protein N-phospho-L-histidine.</text>
        <dbReference type="EC" id="2.7.13.3"/>
    </reaction>
</comment>
<dbReference type="InterPro" id="IPR005467">
    <property type="entry name" value="His_kinase_dom"/>
</dbReference>
<dbReference type="PRINTS" id="PR00344">
    <property type="entry name" value="BCTRLSENSOR"/>
</dbReference>
<keyword evidence="9" id="KW-1185">Reference proteome</keyword>
<evidence type="ECO:0000256" key="4">
    <source>
        <dbReference type="SAM" id="Coils"/>
    </source>
</evidence>
<dbReference type="SMART" id="SM00387">
    <property type="entry name" value="HATPase_c"/>
    <property type="match status" value="1"/>
</dbReference>
<dbReference type="Gene3D" id="3.30.565.10">
    <property type="entry name" value="Histidine kinase-like ATPase, C-terminal domain"/>
    <property type="match status" value="1"/>
</dbReference>
<keyword evidence="4" id="KW-0175">Coiled coil</keyword>
<dbReference type="Gene3D" id="3.30.450.20">
    <property type="entry name" value="PAS domain"/>
    <property type="match status" value="2"/>
</dbReference>
<dbReference type="SUPFAM" id="SSF55785">
    <property type="entry name" value="PYP-like sensor domain (PAS domain)"/>
    <property type="match status" value="1"/>
</dbReference>
<evidence type="ECO:0000256" key="5">
    <source>
        <dbReference type="SAM" id="Phobius"/>
    </source>
</evidence>
<feature type="coiled-coil region" evidence="4">
    <location>
        <begin position="426"/>
        <end position="464"/>
    </location>
</feature>
<feature type="domain" description="PAC" evidence="7">
    <location>
        <begin position="385"/>
        <end position="435"/>
    </location>
</feature>
<dbReference type="InterPro" id="IPR000700">
    <property type="entry name" value="PAS-assoc_C"/>
</dbReference>
<dbReference type="InterPro" id="IPR004358">
    <property type="entry name" value="Sig_transdc_His_kin-like_C"/>
</dbReference>
<feature type="domain" description="Histidine kinase" evidence="6">
    <location>
        <begin position="473"/>
        <end position="684"/>
    </location>
</feature>
<dbReference type="NCBIfam" id="TIGR00229">
    <property type="entry name" value="sensory_box"/>
    <property type="match status" value="1"/>
</dbReference>
<organism evidence="8 9">
    <name type="scientific">Vibrio ostreicida</name>
    <dbReference type="NCBI Taxonomy" id="526588"/>
    <lineage>
        <taxon>Bacteria</taxon>
        <taxon>Pseudomonadati</taxon>
        <taxon>Pseudomonadota</taxon>
        <taxon>Gammaproteobacteria</taxon>
        <taxon>Vibrionales</taxon>
        <taxon>Vibrionaceae</taxon>
        <taxon>Vibrio</taxon>
    </lineage>
</organism>
<gene>
    <name evidence="8" type="ORF">QWZ16_13760</name>
</gene>
<sequence>MMGQHRGWFLLVASLLMGLAKWAGEEAATQWQLEQFRQEVGQNLLNYIIEVRRSLKRFSPLPYLIAHDTLSQRYLRGNTTLRPQVEKQLIQLDKAANTKGWYLLSKQGEVMVSSKENSSISHSDSHAIAAKISQERDHVSIVTKSRGETPEYFLAAPVYLGLEVAGIAAIKVDLSLLHDQWVTNKDMVWFQNSRAQFFLPFSKSLNYRWLNRSFHKKTSEIVTLHNQTQITLWQLNQQKYLSQSVTLDDLGWQLTYLKSIASLDQTVRWVGWLSALMCLFILLLFVIRYQGHQKKIHAIHMQALIEQSEKRLSGMINKTHVSLLLLDQHGAIQTLNPMAKRDFNLSDGMLPYLEAWQLFDTGNPNSTALQLLHNLAQHGELAEVSRVETMAQRSDGSHFPVLFSISPFAWYSSYYYLCTVIDISKRKQAEVALESANQQLQKRVEERTQALKQAQEDLIEASKLAALGKMSSAITHEFNQPLTGLKTLLSSNQLLLERGETAKLNANMKLVQTLIDRMVSMTSQLKSFAFKRLDYNQPISLIQVVEEVLLLEQDALNTIEVRLRIKPECAQVMGDEGLLRQVIGNLISNAIDAIKDQTLPHITINAHRQNQQVNVEVIDNGCGVDPSRLPHIFEPFQTNKKVGEGLGLGLAITANHLKEMQGHVWAKNNTKAGMTFTLTLEAVPSKSDEFPS</sequence>
<dbReference type="PIRSF" id="PIRSF036431">
    <property type="entry name" value="STHK_DctB"/>
    <property type="match status" value="1"/>
</dbReference>
<keyword evidence="3" id="KW-0597">Phosphoprotein</keyword>
<proteinExistence type="predicted"/>
<dbReference type="InterPro" id="IPR003661">
    <property type="entry name" value="HisK_dim/P_dom"/>
</dbReference>
<dbReference type="Pfam" id="PF02518">
    <property type="entry name" value="HATPase_c"/>
    <property type="match status" value="1"/>
</dbReference>
<feature type="transmembrane region" description="Helical" evidence="5">
    <location>
        <begin position="269"/>
        <end position="287"/>
    </location>
</feature>
<evidence type="ECO:0000259" key="7">
    <source>
        <dbReference type="PROSITE" id="PS50113"/>
    </source>
</evidence>
<dbReference type="InterPro" id="IPR017055">
    <property type="entry name" value="Sig_transdc_His_kinase_DctB"/>
</dbReference>
<dbReference type="CDD" id="cd00075">
    <property type="entry name" value="HATPase"/>
    <property type="match status" value="1"/>
</dbReference>
<dbReference type="CDD" id="cd00082">
    <property type="entry name" value="HisKA"/>
    <property type="match status" value="1"/>
</dbReference>
<dbReference type="Gene3D" id="1.10.287.130">
    <property type="match status" value="1"/>
</dbReference>
<evidence type="ECO:0000256" key="3">
    <source>
        <dbReference type="ARBA" id="ARBA00022553"/>
    </source>
</evidence>
<dbReference type="RefSeq" id="WP_170882194.1">
    <property type="nucleotide sequence ID" value="NZ_JABEYA020000001.1"/>
</dbReference>
<keyword evidence="8" id="KW-0547">Nucleotide-binding</keyword>
<keyword evidence="5" id="KW-0812">Transmembrane</keyword>
<dbReference type="PROSITE" id="PS50109">
    <property type="entry name" value="HIS_KIN"/>
    <property type="match status" value="1"/>
</dbReference>
<name>A0ABT8BVF6_9VIBR</name>
<dbReference type="InterPro" id="IPR000014">
    <property type="entry name" value="PAS"/>
</dbReference>